<organism evidence="1 2">
    <name type="scientific">Paramecium pentaurelia</name>
    <dbReference type="NCBI Taxonomy" id="43138"/>
    <lineage>
        <taxon>Eukaryota</taxon>
        <taxon>Sar</taxon>
        <taxon>Alveolata</taxon>
        <taxon>Ciliophora</taxon>
        <taxon>Intramacronucleata</taxon>
        <taxon>Oligohymenophorea</taxon>
        <taxon>Peniculida</taxon>
        <taxon>Parameciidae</taxon>
        <taxon>Paramecium</taxon>
    </lineage>
</organism>
<dbReference type="AlphaFoldDB" id="A0A8S1X6Z2"/>
<reference evidence="1" key="1">
    <citation type="submission" date="2021-01" db="EMBL/GenBank/DDBJ databases">
        <authorList>
            <consortium name="Genoscope - CEA"/>
            <person name="William W."/>
        </authorList>
    </citation>
    <scope>NUCLEOTIDE SEQUENCE</scope>
</reference>
<evidence type="ECO:0000313" key="2">
    <source>
        <dbReference type="Proteomes" id="UP000689195"/>
    </source>
</evidence>
<comment type="caution">
    <text evidence="1">The sequence shown here is derived from an EMBL/GenBank/DDBJ whole genome shotgun (WGS) entry which is preliminary data.</text>
</comment>
<protein>
    <submittedName>
        <fullName evidence="1">Uncharacterized protein</fullName>
    </submittedName>
</protein>
<name>A0A8S1X6Z2_9CILI</name>
<dbReference type="EMBL" id="CAJJDO010000107">
    <property type="protein sequence ID" value="CAD8194486.1"/>
    <property type="molecule type" value="Genomic_DNA"/>
</dbReference>
<proteinExistence type="predicted"/>
<accession>A0A8S1X6Z2</accession>
<dbReference type="Proteomes" id="UP000689195">
    <property type="component" value="Unassembled WGS sequence"/>
</dbReference>
<evidence type="ECO:0000313" key="1">
    <source>
        <dbReference type="EMBL" id="CAD8194486.1"/>
    </source>
</evidence>
<sequence>MIKLFKTKQAIKQFQDFTISQHTQSKQTHNINFLFNNFFLLLTSKFIKKSIFKSYCESRKKQLLKIQQIMNIQKIIIQFDMLSLLFFLRMVYLNAENRFEIIYKAFSEDNFNKKDGILKTAISQYYPENVVMRLFLEFNEHSLVIHQLLTIQVFLLTIKQIKFHFYF</sequence>
<keyword evidence="2" id="KW-1185">Reference proteome</keyword>
<gene>
    <name evidence="1" type="ORF">PPENT_87.1.T1070003</name>
</gene>